<sequence length="82" mass="9127">MVRRHAVCRGQPLSDWLMWALLFDDYYCDTGPHCARPASFNPLAGQVMTRALYPDTAPTGDGRFDAYASALAAASYWPSPWT</sequence>
<evidence type="ECO:0000313" key="1">
    <source>
        <dbReference type="EMBL" id="MEU8139799.1"/>
    </source>
</evidence>
<name>A0ABV3DVL6_9ACTN</name>
<dbReference type="EMBL" id="JBEZFP010000201">
    <property type="protein sequence ID" value="MEU8139799.1"/>
    <property type="molecule type" value="Genomic_DNA"/>
</dbReference>
<accession>A0ABV3DVL6</accession>
<dbReference type="InterPro" id="IPR008949">
    <property type="entry name" value="Isoprenoid_synthase_dom_sf"/>
</dbReference>
<evidence type="ECO:0000313" key="2">
    <source>
        <dbReference type="Proteomes" id="UP001551482"/>
    </source>
</evidence>
<organism evidence="1 2">
    <name type="scientific">Streptodolium elevatio</name>
    <dbReference type="NCBI Taxonomy" id="3157996"/>
    <lineage>
        <taxon>Bacteria</taxon>
        <taxon>Bacillati</taxon>
        <taxon>Actinomycetota</taxon>
        <taxon>Actinomycetes</taxon>
        <taxon>Kitasatosporales</taxon>
        <taxon>Streptomycetaceae</taxon>
        <taxon>Streptodolium</taxon>
    </lineage>
</organism>
<reference evidence="1 2" key="1">
    <citation type="submission" date="2024-06" db="EMBL/GenBank/DDBJ databases">
        <title>The Natural Products Discovery Center: Release of the First 8490 Sequenced Strains for Exploring Actinobacteria Biosynthetic Diversity.</title>
        <authorList>
            <person name="Kalkreuter E."/>
            <person name="Kautsar S.A."/>
            <person name="Yang D."/>
            <person name="Bader C.D."/>
            <person name="Teijaro C.N."/>
            <person name="Fluegel L."/>
            <person name="Davis C.M."/>
            <person name="Simpson J.R."/>
            <person name="Lauterbach L."/>
            <person name="Steele A.D."/>
            <person name="Gui C."/>
            <person name="Meng S."/>
            <person name="Li G."/>
            <person name="Viehrig K."/>
            <person name="Ye F."/>
            <person name="Su P."/>
            <person name="Kiefer A.F."/>
            <person name="Nichols A."/>
            <person name="Cepeda A.J."/>
            <person name="Yan W."/>
            <person name="Fan B."/>
            <person name="Jiang Y."/>
            <person name="Adhikari A."/>
            <person name="Zheng C.-J."/>
            <person name="Schuster L."/>
            <person name="Cowan T.M."/>
            <person name="Smanski M.J."/>
            <person name="Chevrette M.G."/>
            <person name="De Carvalho L.P.S."/>
            <person name="Shen B."/>
        </authorList>
    </citation>
    <scope>NUCLEOTIDE SEQUENCE [LARGE SCALE GENOMIC DNA]</scope>
    <source>
        <strain evidence="1 2">NPDC048946</strain>
    </source>
</reference>
<dbReference type="Gene3D" id="1.10.600.10">
    <property type="entry name" value="Farnesyl Diphosphate Synthase"/>
    <property type="match status" value="1"/>
</dbReference>
<dbReference type="Proteomes" id="UP001551482">
    <property type="component" value="Unassembled WGS sequence"/>
</dbReference>
<keyword evidence="2" id="KW-1185">Reference proteome</keyword>
<proteinExistence type="predicted"/>
<gene>
    <name evidence="1" type="ORF">AB0C36_40680</name>
</gene>
<comment type="caution">
    <text evidence="1">The sequence shown here is derived from an EMBL/GenBank/DDBJ whole genome shotgun (WGS) entry which is preliminary data.</text>
</comment>
<protein>
    <submittedName>
        <fullName evidence="1">Uncharacterized protein</fullName>
    </submittedName>
</protein>
<dbReference type="RefSeq" id="WP_358364201.1">
    <property type="nucleotide sequence ID" value="NZ_JBEZFP010000201.1"/>
</dbReference>